<organism evidence="2 3">
    <name type="scientific">Elasticomyces elasticus</name>
    <dbReference type="NCBI Taxonomy" id="574655"/>
    <lineage>
        <taxon>Eukaryota</taxon>
        <taxon>Fungi</taxon>
        <taxon>Dikarya</taxon>
        <taxon>Ascomycota</taxon>
        <taxon>Pezizomycotina</taxon>
        <taxon>Dothideomycetes</taxon>
        <taxon>Dothideomycetidae</taxon>
        <taxon>Mycosphaerellales</taxon>
        <taxon>Teratosphaeriaceae</taxon>
        <taxon>Elasticomyces</taxon>
    </lineage>
</organism>
<dbReference type="Proteomes" id="UP001310594">
    <property type="component" value="Unassembled WGS sequence"/>
</dbReference>
<accession>A0AAN7W0N1</accession>
<gene>
    <name evidence="2" type="ORF">LTR97_012137</name>
</gene>
<reference evidence="2" key="1">
    <citation type="submission" date="2023-08" db="EMBL/GenBank/DDBJ databases">
        <title>Black Yeasts Isolated from many extreme environments.</title>
        <authorList>
            <person name="Coleine C."/>
            <person name="Stajich J.E."/>
            <person name="Selbmann L."/>
        </authorList>
    </citation>
    <scope>NUCLEOTIDE SEQUENCE</scope>
    <source>
        <strain evidence="2">CCFEE 5810</strain>
    </source>
</reference>
<evidence type="ECO:0000313" key="3">
    <source>
        <dbReference type="Proteomes" id="UP001310594"/>
    </source>
</evidence>
<proteinExistence type="predicted"/>
<feature type="compositionally biased region" description="Basic and acidic residues" evidence="1">
    <location>
        <begin position="226"/>
        <end position="235"/>
    </location>
</feature>
<sequence>MAASILSLVPATRQQILLDILPTGQDLSASAPFPPILQVSQLLRQEGIPLWRNGNTFTIRYAPPPDLSGGAEKEPTFSNGARILKRSGLRLCASFAVWDDVDPSSCPESSDAYRLRTLVLVEGGMGYTVTLRWEGINPDPDSEVFRRTIRLALSKTTGWVAALELAMTSGGFVYPTFVEIRGALVEEDLGDGMGMVRREVEVSEMPVRVGEEERERVMALGAGKKGVGDREMGLERRRKGKWKQ</sequence>
<name>A0AAN7W0N1_9PEZI</name>
<feature type="region of interest" description="Disordered" evidence="1">
    <location>
        <begin position="220"/>
        <end position="244"/>
    </location>
</feature>
<protein>
    <submittedName>
        <fullName evidence="2">Uncharacterized protein</fullName>
    </submittedName>
</protein>
<evidence type="ECO:0000313" key="2">
    <source>
        <dbReference type="EMBL" id="KAK5690584.1"/>
    </source>
</evidence>
<dbReference type="AlphaFoldDB" id="A0AAN7W0N1"/>
<evidence type="ECO:0000256" key="1">
    <source>
        <dbReference type="SAM" id="MobiDB-lite"/>
    </source>
</evidence>
<dbReference type="EMBL" id="JAVRQU010000024">
    <property type="protein sequence ID" value="KAK5690584.1"/>
    <property type="molecule type" value="Genomic_DNA"/>
</dbReference>
<comment type="caution">
    <text evidence="2">The sequence shown here is derived from an EMBL/GenBank/DDBJ whole genome shotgun (WGS) entry which is preliminary data.</text>
</comment>